<keyword evidence="3 6" id="KW-0378">Hydrolase</keyword>
<feature type="compositionally biased region" description="Low complexity" evidence="8">
    <location>
        <begin position="714"/>
        <end position="733"/>
    </location>
</feature>
<feature type="compositionally biased region" description="Polar residues" evidence="8">
    <location>
        <begin position="113"/>
        <end position="122"/>
    </location>
</feature>
<proteinExistence type="inferred from homology"/>
<evidence type="ECO:0000256" key="2">
    <source>
        <dbReference type="ARBA" id="ARBA00022670"/>
    </source>
</evidence>
<protein>
    <recommendedName>
        <fullName evidence="9">Calpain catalytic domain-containing protein</fullName>
    </recommendedName>
</protein>
<dbReference type="Pfam" id="PF00648">
    <property type="entry name" value="Peptidase_C2"/>
    <property type="match status" value="1"/>
</dbReference>
<dbReference type="PROSITE" id="PS00139">
    <property type="entry name" value="THIOL_PROTEASE_CYS"/>
    <property type="match status" value="1"/>
</dbReference>
<feature type="compositionally biased region" description="Polar residues" evidence="8">
    <location>
        <begin position="572"/>
        <end position="593"/>
    </location>
</feature>
<keyword evidence="11" id="KW-1185">Reference proteome</keyword>
<feature type="compositionally biased region" description="Low complexity" evidence="8">
    <location>
        <begin position="451"/>
        <end position="460"/>
    </location>
</feature>
<dbReference type="InterPro" id="IPR001300">
    <property type="entry name" value="Peptidase_C2_calpain_cat"/>
</dbReference>
<feature type="domain" description="Calpain catalytic" evidence="9">
    <location>
        <begin position="1006"/>
        <end position="1318"/>
    </location>
</feature>
<feature type="compositionally biased region" description="Polar residues" evidence="8">
    <location>
        <begin position="677"/>
        <end position="695"/>
    </location>
</feature>
<feature type="coiled-coil region" evidence="7">
    <location>
        <begin position="41"/>
        <end position="113"/>
    </location>
</feature>
<evidence type="ECO:0000256" key="7">
    <source>
        <dbReference type="SAM" id="Coils"/>
    </source>
</evidence>
<evidence type="ECO:0000256" key="4">
    <source>
        <dbReference type="ARBA" id="ARBA00022807"/>
    </source>
</evidence>
<feature type="compositionally biased region" description="Low complexity" evidence="8">
    <location>
        <begin position="244"/>
        <end position="259"/>
    </location>
</feature>
<evidence type="ECO:0000256" key="5">
    <source>
        <dbReference type="PIRSR" id="PIRSR622684-1"/>
    </source>
</evidence>
<dbReference type="Proteomes" id="UP001178507">
    <property type="component" value="Unassembled WGS sequence"/>
</dbReference>
<feature type="compositionally biased region" description="Low complexity" evidence="8">
    <location>
        <begin position="627"/>
        <end position="647"/>
    </location>
</feature>
<dbReference type="EMBL" id="CAUJNA010003382">
    <property type="protein sequence ID" value="CAJ1400717.1"/>
    <property type="molecule type" value="Genomic_DNA"/>
</dbReference>
<feature type="active site" evidence="5 6">
    <location>
        <position position="1241"/>
    </location>
</feature>
<dbReference type="SUPFAM" id="SSF54001">
    <property type="entry name" value="Cysteine proteinases"/>
    <property type="match status" value="1"/>
</dbReference>
<dbReference type="SMART" id="SM00230">
    <property type="entry name" value="CysPc"/>
    <property type="match status" value="1"/>
</dbReference>
<evidence type="ECO:0000256" key="8">
    <source>
        <dbReference type="SAM" id="MobiDB-lite"/>
    </source>
</evidence>
<evidence type="ECO:0000259" key="9">
    <source>
        <dbReference type="PROSITE" id="PS50203"/>
    </source>
</evidence>
<evidence type="ECO:0000256" key="1">
    <source>
        <dbReference type="ARBA" id="ARBA00007623"/>
    </source>
</evidence>
<feature type="compositionally biased region" description="Polar residues" evidence="8">
    <location>
        <begin position="403"/>
        <end position="418"/>
    </location>
</feature>
<dbReference type="PRINTS" id="PR00704">
    <property type="entry name" value="CALPAIN"/>
</dbReference>
<evidence type="ECO:0000313" key="11">
    <source>
        <dbReference type="Proteomes" id="UP001178507"/>
    </source>
</evidence>
<keyword evidence="4 6" id="KW-0788">Thiol protease</keyword>
<keyword evidence="2 6" id="KW-0645">Protease</keyword>
<dbReference type="PANTHER" id="PTHR10183">
    <property type="entry name" value="CALPAIN"/>
    <property type="match status" value="1"/>
</dbReference>
<feature type="compositionally biased region" description="Acidic residues" evidence="8">
    <location>
        <begin position="811"/>
        <end position="821"/>
    </location>
</feature>
<feature type="compositionally biased region" description="Polar residues" evidence="8">
    <location>
        <begin position="290"/>
        <end position="313"/>
    </location>
</feature>
<dbReference type="GO" id="GO:0004198">
    <property type="term" value="F:calcium-dependent cysteine-type endopeptidase activity"/>
    <property type="evidence" value="ECO:0007669"/>
    <property type="project" value="InterPro"/>
</dbReference>
<feature type="compositionally biased region" description="Basic and acidic residues" evidence="8">
    <location>
        <begin position="662"/>
        <end position="676"/>
    </location>
</feature>
<feature type="compositionally biased region" description="Low complexity" evidence="8">
    <location>
        <begin position="180"/>
        <end position="194"/>
    </location>
</feature>
<evidence type="ECO:0000256" key="3">
    <source>
        <dbReference type="ARBA" id="ARBA00022801"/>
    </source>
</evidence>
<feature type="compositionally biased region" description="Polar residues" evidence="8">
    <location>
        <begin position="138"/>
        <end position="154"/>
    </location>
</feature>
<evidence type="ECO:0000313" key="10">
    <source>
        <dbReference type="EMBL" id="CAJ1400717.1"/>
    </source>
</evidence>
<accession>A0AA36NB44</accession>
<feature type="region of interest" description="Disordered" evidence="8">
    <location>
        <begin position="216"/>
        <end position="857"/>
    </location>
</feature>
<dbReference type="PANTHER" id="PTHR10183:SF379">
    <property type="entry name" value="CALPAIN-5"/>
    <property type="match status" value="1"/>
</dbReference>
<feature type="compositionally biased region" description="Polar residues" evidence="8">
    <location>
        <begin position="648"/>
        <end position="658"/>
    </location>
</feature>
<dbReference type="PROSITE" id="PS50203">
    <property type="entry name" value="CALPAIN_CAT"/>
    <property type="match status" value="1"/>
</dbReference>
<dbReference type="Gene3D" id="3.90.70.10">
    <property type="entry name" value="Cysteine proteinases"/>
    <property type="match status" value="1"/>
</dbReference>
<evidence type="ECO:0000256" key="6">
    <source>
        <dbReference type="PROSITE-ProRule" id="PRU00239"/>
    </source>
</evidence>
<sequence>MASDDSESPSSQRMARLYALMNSDAPNELSLRLPQPKPSVAPRLEEQLRHLEDELQKTKRHKEVLETEKDELWEQLQSQSTATDLRHRVRSMLEEQKRLVDQLQAEIAQEMTQLQTPASSQRHSFDGQPSMAFRPASALSSSVQELASPGQGSLQCYPWPAPTESPREAPEETDAKLQARRPPAARACAAEARASPSQFSSECLRASPSYAQQLRRVSVESATEPAEAPDETDIQQLQARWLPSAQASAAAEAQFSSESLRASPSYAQQLRRVSVESAMEPAEAPDETDIQQLRASPGQFSSESSRAYPSRGQQLRRASVESAMEPAEAPDETDIQQLRASPGQFSSESSQAYPSRGQQLRRASVESAMEPAEAPDETDIQQLQARRPLSAQACAAEARASPGQFSSESSRAYPSRGQQLRRASVDSAMEPAEAPDETDIQQLQARRPLSAQACAAEARASPGQFSSESSRAYPSRGQQLRRASVDSAMEPAEAPDETDIQQLQARRPASPQAFEARGRPGELRSEPSGASPGSQQLRRAFVDSVMEPAPEEASSPLQDGRPPQASAAVQMHASTKQFSGARSVFPSTSQQLRRASVESALESAEAPEETDGPQRQSEIVNPKHRPPASSSTTLCSPSSKESSPSTSDAWQSLRTSPQRADPAGDGRQDVHGRRLEVSNQWTSGSTPCSPSSKGSPQFGPRSDSPRSAPSEDALPSLQLPLSPRSSDSSLPASPEDEPGQFGDPSRSGGFTRMGTPPSRKSPASPGQSGSQSGGFTRMTMSSPASHSDAPPISPQDGRGREPPLPPPTPSEDADSESEGEGESPPASKTPVEVPLKSKAPVEGKAGEAQHEEKVKVEESWKKRQLAEGVILLQRWNSQRTHMEMKLSNKKLADLKFTVNIAKSVNLDFAEPAASKGAQTCTVTAPAAADTKICQVGQVDASSSAQVRLSFNWVPQPVQRKELEGLVKGDQTRRADLAAKLKAAGITAKLGSAVLVEEACAKSCINRFVDVEFMPTDASLFKDPSKADNPVVVWKRPSEFCSGPVQIFSDDVQPSDINQGCLGDCWFLAALAAMAEQPRLIQGLLAKNKAQHNQWGVYEVSCFKNGQPTTIIVDDFFPCSPNTGKPCYAHANAQDRGANELWVLILEKAWAKLHGSYQQLEGGAPYRALMDLLGTAGKEYSIKHEQQPGGLIAENKFFEMLRRYDRRRYLMVAGTPGVDTLTKGDRSGSDQHDQLSGLVPGHAYTLLSVQEACGQRLLQLRNVWGDHEWTGDWSDKSPLWTPKMRQAFKPSFNEHDGEFWMCEEDFQKHFSSLSVAFYSDTWAVSRIPVRSTGRDICGLVSIRVAAEAKGFITLLQTDIRVVGAPPYTQFSFALYGPVSDGQPKEEILRSPLWPVRELVEEIPPEKPLAPGEYWVAIFSPDKVKDRPFTLMVELDEGGKDAGSKSHVASTIAWDESLRKSLALASCASSGARKAKMGPANTLGTWLPDGGYALAASCKGGNKDIAMTFDFSRCKGLALRNGSDGKAEMTFRAKDGLMLAGELQPVASKKSFAVSASFQESR</sequence>
<comment type="caution">
    <text evidence="10">The sequence shown here is derived from an EMBL/GenBank/DDBJ whole genome shotgun (WGS) entry which is preliminary data.</text>
</comment>
<dbReference type="InterPro" id="IPR038765">
    <property type="entry name" value="Papain-like_cys_pep_sf"/>
</dbReference>
<gene>
    <name evidence="10" type="ORF">EVOR1521_LOCUS24013</name>
</gene>
<feature type="compositionally biased region" description="Basic and acidic residues" evidence="8">
    <location>
        <begin position="165"/>
        <end position="177"/>
    </location>
</feature>
<feature type="compositionally biased region" description="Basic and acidic residues" evidence="8">
    <location>
        <begin position="839"/>
        <end position="857"/>
    </location>
</feature>
<dbReference type="GO" id="GO:0006508">
    <property type="term" value="P:proteolysis"/>
    <property type="evidence" value="ECO:0007669"/>
    <property type="project" value="UniProtKB-KW"/>
</dbReference>
<name>A0AA36NB44_9DINO</name>
<feature type="compositionally biased region" description="Low complexity" evidence="8">
    <location>
        <begin position="761"/>
        <end position="774"/>
    </location>
</feature>
<dbReference type="CDD" id="cd00044">
    <property type="entry name" value="CysPc"/>
    <property type="match status" value="1"/>
</dbReference>
<feature type="active site" evidence="5 6">
    <location>
        <position position="1261"/>
    </location>
</feature>
<feature type="compositionally biased region" description="Polar residues" evidence="8">
    <location>
        <begin position="335"/>
        <end position="358"/>
    </location>
</feature>
<organism evidence="10 11">
    <name type="scientific">Effrenium voratum</name>
    <dbReference type="NCBI Taxonomy" id="2562239"/>
    <lineage>
        <taxon>Eukaryota</taxon>
        <taxon>Sar</taxon>
        <taxon>Alveolata</taxon>
        <taxon>Dinophyceae</taxon>
        <taxon>Suessiales</taxon>
        <taxon>Symbiodiniaceae</taxon>
        <taxon>Effrenium</taxon>
    </lineage>
</organism>
<keyword evidence="7" id="KW-0175">Coiled coil</keyword>
<feature type="region of interest" description="Disordered" evidence="8">
    <location>
        <begin position="113"/>
        <end position="203"/>
    </location>
</feature>
<feature type="compositionally biased region" description="Polar residues" evidence="8">
    <location>
        <begin position="463"/>
        <end position="478"/>
    </location>
</feature>
<reference evidence="10" key="1">
    <citation type="submission" date="2023-08" db="EMBL/GenBank/DDBJ databases">
        <authorList>
            <person name="Chen Y."/>
            <person name="Shah S."/>
            <person name="Dougan E. K."/>
            <person name="Thang M."/>
            <person name="Chan C."/>
        </authorList>
    </citation>
    <scope>NUCLEOTIDE SEQUENCE</scope>
</reference>
<dbReference type="InterPro" id="IPR022684">
    <property type="entry name" value="Calpain_cysteine_protease"/>
</dbReference>
<feature type="active site" evidence="5 6">
    <location>
        <position position="1064"/>
    </location>
</feature>
<comment type="similarity">
    <text evidence="1">Belongs to the peptidase C2 family.</text>
</comment>
<feature type="compositionally biased region" description="Basic and acidic residues" evidence="8">
    <location>
        <begin position="516"/>
        <end position="525"/>
    </location>
</feature>
<dbReference type="InterPro" id="IPR000169">
    <property type="entry name" value="Pept_cys_AS"/>
</dbReference>
<feature type="compositionally biased region" description="Low complexity" evidence="8">
    <location>
        <begin position="391"/>
        <end position="400"/>
    </location>
</feature>